<dbReference type="Pfam" id="PF06961">
    <property type="entry name" value="DUF1294"/>
    <property type="match status" value="1"/>
</dbReference>
<dbReference type="KEGG" id="jar:G7057_10565"/>
<proteinExistence type="predicted"/>
<dbReference type="AlphaFoldDB" id="A0A6G7KC73"/>
<dbReference type="RefSeq" id="WP_166163600.1">
    <property type="nucleotide sequence ID" value="NZ_CP049740.1"/>
</dbReference>
<evidence type="ECO:0000256" key="1">
    <source>
        <dbReference type="SAM" id="Phobius"/>
    </source>
</evidence>
<sequence length="90" mass="10273">MMGLGIALLLLNVLAFIMMGIDKSKARKNHYRISEKTLLWLGSLSGGIGGLIAMKVFRHKTRHRYFYGCFGIGLMVWLIVIYIYLLKSCF</sequence>
<feature type="transmembrane region" description="Helical" evidence="1">
    <location>
        <begin position="65"/>
        <end position="85"/>
    </location>
</feature>
<keyword evidence="1" id="KW-1133">Transmembrane helix</keyword>
<accession>A0A6G7KC73</accession>
<organism evidence="2 3">
    <name type="scientific">Jeotgalibaca arthritidis</name>
    <dbReference type="NCBI Taxonomy" id="1868794"/>
    <lineage>
        <taxon>Bacteria</taxon>
        <taxon>Bacillati</taxon>
        <taxon>Bacillota</taxon>
        <taxon>Bacilli</taxon>
        <taxon>Lactobacillales</taxon>
        <taxon>Carnobacteriaceae</taxon>
        <taxon>Jeotgalibaca</taxon>
    </lineage>
</organism>
<reference evidence="2 3" key="1">
    <citation type="journal article" date="2017" name="Int. J. Syst. Evol. Microbiol.">
        <title>Jeotgalibaca porci sp. nov. and Jeotgalibaca arthritidis sp. nov., isolated from pigs, and emended description of the genus Jeotgalibaca.</title>
        <authorList>
            <person name="Zamora L."/>
            <person name="Perez-Sancho M."/>
            <person name="Dominguez L."/>
            <person name="Fernandez-Garayzabal J.F."/>
            <person name="Vela A.I."/>
        </authorList>
    </citation>
    <scope>NUCLEOTIDE SEQUENCE [LARGE SCALE GENOMIC DNA]</scope>
    <source>
        <strain evidence="2 3">CECT 9157</strain>
    </source>
</reference>
<keyword evidence="1" id="KW-0472">Membrane</keyword>
<dbReference type="Proteomes" id="UP000501451">
    <property type="component" value="Chromosome"/>
</dbReference>
<keyword evidence="3" id="KW-1185">Reference proteome</keyword>
<gene>
    <name evidence="2" type="ORF">G7057_10565</name>
</gene>
<evidence type="ECO:0000313" key="2">
    <source>
        <dbReference type="EMBL" id="QII82840.1"/>
    </source>
</evidence>
<feature type="transmembrane region" description="Helical" evidence="1">
    <location>
        <begin position="39"/>
        <end position="58"/>
    </location>
</feature>
<evidence type="ECO:0000313" key="3">
    <source>
        <dbReference type="Proteomes" id="UP000501451"/>
    </source>
</evidence>
<dbReference type="InterPro" id="IPR010718">
    <property type="entry name" value="DUF1294"/>
</dbReference>
<keyword evidence="1" id="KW-0812">Transmembrane</keyword>
<dbReference type="EMBL" id="CP049740">
    <property type="protein sequence ID" value="QII82840.1"/>
    <property type="molecule type" value="Genomic_DNA"/>
</dbReference>
<name>A0A6G7KC73_9LACT</name>
<protein>
    <submittedName>
        <fullName evidence="2">DUF1294 domain-containing protein</fullName>
    </submittedName>
</protein>